<name>A0A370QE43_9GAMM</name>
<dbReference type="InterPro" id="IPR036237">
    <property type="entry name" value="Xyl_isomerase-like_sf"/>
</dbReference>
<evidence type="ECO:0008006" key="3">
    <source>
        <dbReference type="Google" id="ProtNLM"/>
    </source>
</evidence>
<comment type="caution">
    <text evidence="1">The sequence shown here is derived from an EMBL/GenBank/DDBJ whole genome shotgun (WGS) entry which is preliminary data.</text>
</comment>
<dbReference type="Proteomes" id="UP000254848">
    <property type="component" value="Unassembled WGS sequence"/>
</dbReference>
<dbReference type="RefSeq" id="WP_115459985.1">
    <property type="nucleotide sequence ID" value="NZ_QRAP01000011.1"/>
</dbReference>
<dbReference type="OrthoDB" id="2237247at2"/>
<dbReference type="Gene3D" id="3.20.20.150">
    <property type="entry name" value="Divalent-metal-dependent TIM barrel enzymes"/>
    <property type="match status" value="1"/>
</dbReference>
<proteinExistence type="predicted"/>
<sequence length="250" mass="27273">MHQEIVVVTAAYGWDTVKRLGGQAALLPVIAASGADGVEIRRELMDEQDLAALPALARQIEALNLFAVYSVPEGLFDEAGNLNAHLAARLEEAAQLKARVIKFSLGHYRPGFNFTGLSARLAQSPVQLVVENDQTPDCGILSPLNAFFAAVNDCHCPIRMTFDMANWHWVGQDAVQAAQTLGDTVGYIHVKAACRNDKGWCAVELDNSDGSWKPLLEMLPGNVMRGIEFPLQGDDLTAVTRHYVNLLRAH</sequence>
<dbReference type="AlphaFoldDB" id="A0A370QE43"/>
<evidence type="ECO:0000313" key="2">
    <source>
        <dbReference type="Proteomes" id="UP000254848"/>
    </source>
</evidence>
<dbReference type="EMBL" id="QRAP01000011">
    <property type="protein sequence ID" value="RDK86632.1"/>
    <property type="molecule type" value="Genomic_DNA"/>
</dbReference>
<evidence type="ECO:0000313" key="1">
    <source>
        <dbReference type="EMBL" id="RDK86632.1"/>
    </source>
</evidence>
<protein>
    <recommendedName>
        <fullName evidence="3">Sugar phosphate isomerase/epimerase</fullName>
    </recommendedName>
</protein>
<organism evidence="1 2">
    <name type="scientific">Enterobacillus tribolii</name>
    <dbReference type="NCBI Taxonomy" id="1487935"/>
    <lineage>
        <taxon>Bacteria</taxon>
        <taxon>Pseudomonadati</taxon>
        <taxon>Pseudomonadota</taxon>
        <taxon>Gammaproteobacteria</taxon>
        <taxon>Enterobacterales</taxon>
        <taxon>Hafniaceae</taxon>
        <taxon>Enterobacillus</taxon>
    </lineage>
</organism>
<accession>A0A370QE43</accession>
<dbReference type="SUPFAM" id="SSF51658">
    <property type="entry name" value="Xylose isomerase-like"/>
    <property type="match status" value="1"/>
</dbReference>
<keyword evidence="2" id="KW-1185">Reference proteome</keyword>
<reference evidence="1 2" key="1">
    <citation type="submission" date="2018-07" db="EMBL/GenBank/DDBJ databases">
        <title>Genomic Encyclopedia of Type Strains, Phase IV (KMG-IV): sequencing the most valuable type-strain genomes for metagenomic binning, comparative biology and taxonomic classification.</title>
        <authorList>
            <person name="Goeker M."/>
        </authorList>
    </citation>
    <scope>NUCLEOTIDE SEQUENCE [LARGE SCALE GENOMIC DNA]</scope>
    <source>
        <strain evidence="1 2">DSM 103736</strain>
    </source>
</reference>
<gene>
    <name evidence="1" type="ORF">C8D90_11116</name>
</gene>